<organism evidence="6 7">
    <name type="scientific">Sarcoptes scabiei</name>
    <name type="common">Itch mite</name>
    <name type="synonym">Acarus scabiei</name>
    <dbReference type="NCBI Taxonomy" id="52283"/>
    <lineage>
        <taxon>Eukaryota</taxon>
        <taxon>Metazoa</taxon>
        <taxon>Ecdysozoa</taxon>
        <taxon>Arthropoda</taxon>
        <taxon>Chelicerata</taxon>
        <taxon>Arachnida</taxon>
        <taxon>Acari</taxon>
        <taxon>Acariformes</taxon>
        <taxon>Sarcoptiformes</taxon>
        <taxon>Astigmata</taxon>
        <taxon>Psoroptidia</taxon>
        <taxon>Sarcoptoidea</taxon>
        <taxon>Sarcoptidae</taxon>
        <taxon>Sarcoptinae</taxon>
        <taxon>Sarcoptes</taxon>
    </lineage>
</organism>
<evidence type="ECO:0000313" key="6">
    <source>
        <dbReference type="EMBL" id="KPM04015.1"/>
    </source>
</evidence>
<sequence length="525" mass="61537">MKTDLSKLRIMVENMNPMLPQTFYLSDLASQNSAISDENRIVYQQQSNSMPQQFFIEPVEMQMTIQQLSNAGEQFVVHPLKTTDNNAMNGIQISKSPCPMRYQREIEYLKERNQDLLNEITKLHYINDDLNFQLMANNIKLTNYEEQLHLVQKDRNENEKTLRNMRVEETKSNSSERISMNEKSLFCDRCNFEVKANVAMFIHRLNHYFEKSLPKHLQLSTRSFTTMPDDSIDFKYNCYCCEIDANRKFAKHELYMHIYQYHTFDLPFKCKLCFLYFTSKSYLNDHLVEKHSVSNSQFKYSRINSKYNTHCPDINISSFESDNEELVINPDQINSKLASYLQEELSDQQTVSNLNSEAIKVKEIQSYLNRSKNESVHVRQSLQTSECKADNSNYDKSSKDAQMIITESIITGLNDKDSLNCKYPGCQFVATNKNHLKFHINAHLTSKYKCPYCTFVANRIIEIKRHILKSTKHADQHVFLCEGCDFGTDSEKNFREHYSRSHNSSASFEEVIERMFSNETKKVKT</sequence>
<dbReference type="InterPro" id="IPR013087">
    <property type="entry name" value="Znf_C2H2_type"/>
</dbReference>
<proteinExistence type="predicted"/>
<name>A0A132A0E0_SARSC</name>
<protein>
    <recommendedName>
        <fullName evidence="5">C2H2-type domain-containing protein</fullName>
    </recommendedName>
</protein>
<dbReference type="PANTHER" id="PTHR24379">
    <property type="entry name" value="KRAB AND ZINC FINGER DOMAIN-CONTAINING"/>
    <property type="match status" value="1"/>
</dbReference>
<dbReference type="Proteomes" id="UP000616769">
    <property type="component" value="Unassembled WGS sequence"/>
</dbReference>
<keyword evidence="1" id="KW-0479">Metal-binding</keyword>
<dbReference type="Gene3D" id="3.30.160.60">
    <property type="entry name" value="Classic Zinc Finger"/>
    <property type="match status" value="1"/>
</dbReference>
<dbReference type="VEuPathDB" id="VectorBase:SSCA007672"/>
<gene>
    <name evidence="6" type="ORF">QR98_0024540</name>
</gene>
<feature type="domain" description="C2H2-type" evidence="5">
    <location>
        <begin position="268"/>
        <end position="296"/>
    </location>
</feature>
<dbReference type="PANTHER" id="PTHR24379:SF121">
    <property type="entry name" value="C2H2-TYPE DOMAIN-CONTAINING PROTEIN"/>
    <property type="match status" value="1"/>
</dbReference>
<dbReference type="GO" id="GO:0008270">
    <property type="term" value="F:zinc ion binding"/>
    <property type="evidence" value="ECO:0007669"/>
    <property type="project" value="UniProtKB-KW"/>
</dbReference>
<reference evidence="6 7" key="1">
    <citation type="journal article" date="2015" name="Parasit. Vectors">
        <title>Draft genome of the scabies mite.</title>
        <authorList>
            <person name="Rider S.D.Jr."/>
            <person name="Morgan M.S."/>
            <person name="Arlian L.G."/>
        </authorList>
    </citation>
    <scope>NUCLEOTIDE SEQUENCE [LARGE SCALE GENOMIC DNA]</scope>
    <source>
        <strain evidence="6">Arlian Lab</strain>
    </source>
</reference>
<dbReference type="AlphaFoldDB" id="A0A132A0E0"/>
<evidence type="ECO:0000259" key="5">
    <source>
        <dbReference type="PROSITE" id="PS50157"/>
    </source>
</evidence>
<evidence type="ECO:0000313" key="7">
    <source>
        <dbReference type="Proteomes" id="UP000616769"/>
    </source>
</evidence>
<evidence type="ECO:0000256" key="1">
    <source>
        <dbReference type="ARBA" id="ARBA00022723"/>
    </source>
</evidence>
<keyword evidence="3" id="KW-0863">Zinc-finger</keyword>
<dbReference type="EMBL" id="JXLN01007028">
    <property type="protein sequence ID" value="KPM04015.1"/>
    <property type="molecule type" value="Genomic_DNA"/>
</dbReference>
<evidence type="ECO:0000256" key="4">
    <source>
        <dbReference type="ARBA" id="ARBA00022833"/>
    </source>
</evidence>
<dbReference type="PROSITE" id="PS50157">
    <property type="entry name" value="ZINC_FINGER_C2H2_2"/>
    <property type="match status" value="1"/>
</dbReference>
<dbReference type="PROSITE" id="PS00028">
    <property type="entry name" value="ZINC_FINGER_C2H2_1"/>
    <property type="match status" value="1"/>
</dbReference>
<accession>A0A132A0E0</accession>
<keyword evidence="4" id="KW-0862">Zinc</keyword>
<evidence type="ECO:0000256" key="2">
    <source>
        <dbReference type="ARBA" id="ARBA00022737"/>
    </source>
</evidence>
<dbReference type="SMART" id="SM00355">
    <property type="entry name" value="ZnF_C2H2"/>
    <property type="match status" value="5"/>
</dbReference>
<comment type="caution">
    <text evidence="6">The sequence shown here is derived from an EMBL/GenBank/DDBJ whole genome shotgun (WGS) entry which is preliminary data.</text>
</comment>
<evidence type="ECO:0000256" key="3">
    <source>
        <dbReference type="ARBA" id="ARBA00022771"/>
    </source>
</evidence>
<keyword evidence="2" id="KW-0677">Repeat</keyword>